<sequence length="486" mass="56721">MLSLLEKNEQEIITVLSVFFSHPQKKRWTLNELHNETNLSQWKITQALEGIQRIIEHNNWQDRIQLEWTANEVIAYLKKNISMDFIRKHLYKSSIIYNLCLEALLNPGFNLYRFLDEYGISYSTLYRRLKPLKKMLKEFNLCFTLKADSLIQGEEAQIRYFLYFFLIEAYNTDFLKTYKTSIVDRGINHFSVSHDASFSQQKRLKVFLIITHNRILNNHLIESFHCPNRTDALLSHLHEHFHQFFDLLNLPSEAKRSEAQFAAFFLFSIDGFSKKRVAEQLTTAELDGTTQTTQKLLAFIQDYFAITFTPEDTLFLTVNIELLLAHASFFSGCLLIADITMSDYLTSNFFFIGNNFLLSFIAFVQEQMSVKNKDFFCFNVLPIVSETLAGYIKTSINILLVSSISKTFEDTLKKMISDISPLPVNFVHQHQSIDLIITDSYNGLYEAFPETKYFCWSYIPTEEDWQRLKTSLLSLAKATSDNVTRK</sequence>
<dbReference type="PANTHER" id="PTHR30185:SF18">
    <property type="entry name" value="TRANSCRIPTIONAL REGULATOR MTLR"/>
    <property type="match status" value="1"/>
</dbReference>
<dbReference type="AlphaFoldDB" id="A0A430AT37"/>
<dbReference type="Gene3D" id="1.10.10.10">
    <property type="entry name" value="Winged helix-like DNA-binding domain superfamily/Winged helix DNA-binding domain"/>
    <property type="match status" value="1"/>
</dbReference>
<keyword evidence="5" id="KW-1185">Reference proteome</keyword>
<keyword evidence="2" id="KW-0804">Transcription</keyword>
<dbReference type="InterPro" id="IPR050661">
    <property type="entry name" value="BglG_antiterminators"/>
</dbReference>
<accession>A0A430AT37</accession>
<proteinExistence type="predicted"/>
<dbReference type="PANTHER" id="PTHR30185">
    <property type="entry name" value="CRYPTIC BETA-GLUCOSIDE BGL OPERON ANTITERMINATOR"/>
    <property type="match status" value="1"/>
</dbReference>
<dbReference type="Proteomes" id="UP000286773">
    <property type="component" value="Unassembled WGS sequence"/>
</dbReference>
<dbReference type="Pfam" id="PF05043">
    <property type="entry name" value="Mga"/>
    <property type="match status" value="1"/>
</dbReference>
<dbReference type="OrthoDB" id="2188960at2"/>
<protein>
    <recommendedName>
        <fullName evidence="3">Mga helix-turn-helix domain-containing protein</fullName>
    </recommendedName>
</protein>
<evidence type="ECO:0000313" key="5">
    <source>
        <dbReference type="Proteomes" id="UP000286773"/>
    </source>
</evidence>
<comment type="caution">
    <text evidence="4">The sequence shown here is derived from an EMBL/GenBank/DDBJ whole genome shotgun (WGS) entry which is preliminary data.</text>
</comment>
<organism evidence="4 5">
    <name type="scientific">Vagococcus acidifermentans</name>
    <dbReference type="NCBI Taxonomy" id="564710"/>
    <lineage>
        <taxon>Bacteria</taxon>
        <taxon>Bacillati</taxon>
        <taxon>Bacillota</taxon>
        <taxon>Bacilli</taxon>
        <taxon>Lactobacillales</taxon>
        <taxon>Enterococcaceae</taxon>
        <taxon>Vagococcus</taxon>
    </lineage>
</organism>
<keyword evidence="1" id="KW-0805">Transcription regulation</keyword>
<evidence type="ECO:0000259" key="3">
    <source>
        <dbReference type="Pfam" id="PF05043"/>
    </source>
</evidence>
<gene>
    <name evidence="4" type="ORF">CBF27_08995</name>
</gene>
<evidence type="ECO:0000256" key="2">
    <source>
        <dbReference type="ARBA" id="ARBA00023163"/>
    </source>
</evidence>
<evidence type="ECO:0000256" key="1">
    <source>
        <dbReference type="ARBA" id="ARBA00023015"/>
    </source>
</evidence>
<dbReference type="RefSeq" id="WP_126813984.1">
    <property type="nucleotide sequence ID" value="NZ_NGKC01000009.1"/>
</dbReference>
<feature type="domain" description="Mga helix-turn-helix" evidence="3">
    <location>
        <begin position="80"/>
        <end position="165"/>
    </location>
</feature>
<dbReference type="InterPro" id="IPR036388">
    <property type="entry name" value="WH-like_DNA-bd_sf"/>
</dbReference>
<name>A0A430AT37_9ENTE</name>
<dbReference type="InterPro" id="IPR007737">
    <property type="entry name" value="Mga_HTH"/>
</dbReference>
<dbReference type="EMBL" id="NGKC01000009">
    <property type="protein sequence ID" value="RSU11224.1"/>
    <property type="molecule type" value="Genomic_DNA"/>
</dbReference>
<reference evidence="4 5" key="1">
    <citation type="submission" date="2017-05" db="EMBL/GenBank/DDBJ databases">
        <title>Vagococcus spp. assemblies.</title>
        <authorList>
            <person name="Gulvik C.A."/>
        </authorList>
    </citation>
    <scope>NUCLEOTIDE SEQUENCE [LARGE SCALE GENOMIC DNA]</scope>
    <source>
        <strain evidence="4 5">LMG 24798</strain>
    </source>
</reference>
<evidence type="ECO:0000313" key="4">
    <source>
        <dbReference type="EMBL" id="RSU11224.1"/>
    </source>
</evidence>